<dbReference type="EMBL" id="OU893352">
    <property type="protein sequence ID" value="CAG9790295.1"/>
    <property type="molecule type" value="Genomic_DNA"/>
</dbReference>
<keyword evidence="3" id="KW-1185">Reference proteome</keyword>
<feature type="compositionally biased region" description="Basic and acidic residues" evidence="1">
    <location>
        <begin position="1"/>
        <end position="34"/>
    </location>
</feature>
<reference evidence="2" key="2">
    <citation type="submission" date="2022-10" db="EMBL/GenBank/DDBJ databases">
        <authorList>
            <consortium name="ENA_rothamsted_submissions"/>
            <consortium name="culmorum"/>
            <person name="King R."/>
        </authorList>
    </citation>
    <scope>NUCLEOTIDE SEQUENCE</scope>
</reference>
<dbReference type="Proteomes" id="UP001153714">
    <property type="component" value="Chromosome 21"/>
</dbReference>
<feature type="compositionally biased region" description="Low complexity" evidence="1">
    <location>
        <begin position="342"/>
        <end position="351"/>
    </location>
</feature>
<feature type="compositionally biased region" description="Basic residues" evidence="1">
    <location>
        <begin position="352"/>
        <end position="361"/>
    </location>
</feature>
<proteinExistence type="predicted"/>
<evidence type="ECO:0000313" key="3">
    <source>
        <dbReference type="Proteomes" id="UP001153714"/>
    </source>
</evidence>
<name>A0A9N9R540_9NEOP</name>
<protein>
    <submittedName>
        <fullName evidence="2">Uncharacterized protein</fullName>
    </submittedName>
</protein>
<sequence length="361" mass="39996">MMFSKHDEFLSRISKLEQDKKEDKKNIRLLEERSFNPSNADYLFPSDDDVDDQSPQQQQQSIQKKKRKHSPVAGTSTASPAPVRAVTALAQSTGEKKKKHIINPVAMKKPTANNLFGSDSEDEVSPPTSTTQPDKDKVPQVRDEFESFKKIVWSILSLLRQQIGEVSKALDGQEARHRSKHLLLCGVPEKPDENLKATVITLLQKHLGIRDLDPSSFKSCYRLGALAEGRSRPVVFRFSAYSLRASTWRNKTKLKGSSLVLREFLTKARQAVFHTARSHFGISNVWTADGNVIIKTPDGGRLRVACSDELTNVMNQFPNSASVSKASAVLPVGGELSTGVPSASSSRSMQSRSKRIVKGVK</sequence>
<evidence type="ECO:0000256" key="1">
    <source>
        <dbReference type="SAM" id="MobiDB-lite"/>
    </source>
</evidence>
<dbReference type="OrthoDB" id="6725610at2759"/>
<feature type="region of interest" description="Disordered" evidence="1">
    <location>
        <begin position="108"/>
        <end position="140"/>
    </location>
</feature>
<organism evidence="2 3">
    <name type="scientific">Diatraea saccharalis</name>
    <name type="common">sugarcane borer</name>
    <dbReference type="NCBI Taxonomy" id="40085"/>
    <lineage>
        <taxon>Eukaryota</taxon>
        <taxon>Metazoa</taxon>
        <taxon>Ecdysozoa</taxon>
        <taxon>Arthropoda</taxon>
        <taxon>Hexapoda</taxon>
        <taxon>Insecta</taxon>
        <taxon>Pterygota</taxon>
        <taxon>Neoptera</taxon>
        <taxon>Endopterygota</taxon>
        <taxon>Lepidoptera</taxon>
        <taxon>Glossata</taxon>
        <taxon>Ditrysia</taxon>
        <taxon>Pyraloidea</taxon>
        <taxon>Crambidae</taxon>
        <taxon>Crambinae</taxon>
        <taxon>Diatraea</taxon>
    </lineage>
</organism>
<gene>
    <name evidence="2" type="ORF">DIATSA_LOCUS7964</name>
</gene>
<dbReference type="AlphaFoldDB" id="A0A9N9R540"/>
<accession>A0A9N9R540</accession>
<feature type="region of interest" description="Disordered" evidence="1">
    <location>
        <begin position="337"/>
        <end position="361"/>
    </location>
</feature>
<feature type="compositionally biased region" description="Low complexity" evidence="1">
    <location>
        <begin position="53"/>
        <end position="62"/>
    </location>
</feature>
<evidence type="ECO:0000313" key="2">
    <source>
        <dbReference type="EMBL" id="CAG9790295.1"/>
    </source>
</evidence>
<feature type="region of interest" description="Disordered" evidence="1">
    <location>
        <begin position="1"/>
        <end position="84"/>
    </location>
</feature>
<reference evidence="2" key="1">
    <citation type="submission" date="2021-12" db="EMBL/GenBank/DDBJ databases">
        <authorList>
            <person name="King R."/>
        </authorList>
    </citation>
    <scope>NUCLEOTIDE SEQUENCE</scope>
</reference>